<evidence type="ECO:0000313" key="4">
    <source>
        <dbReference type="Proteomes" id="UP001597375"/>
    </source>
</evidence>
<evidence type="ECO:0000256" key="1">
    <source>
        <dbReference type="SAM" id="MobiDB-lite"/>
    </source>
</evidence>
<dbReference type="RefSeq" id="WP_386818321.1">
    <property type="nucleotide sequence ID" value="NZ_JBHUIT010000002.1"/>
</dbReference>
<feature type="compositionally biased region" description="Polar residues" evidence="1">
    <location>
        <begin position="35"/>
        <end position="51"/>
    </location>
</feature>
<proteinExistence type="predicted"/>
<evidence type="ECO:0000256" key="2">
    <source>
        <dbReference type="SAM" id="SignalP"/>
    </source>
</evidence>
<feature type="signal peptide" evidence="2">
    <location>
        <begin position="1"/>
        <end position="24"/>
    </location>
</feature>
<dbReference type="EMBL" id="JBHUIT010000002">
    <property type="protein sequence ID" value="MFD2255665.1"/>
    <property type="molecule type" value="Genomic_DNA"/>
</dbReference>
<accession>A0ABW5D4K1</accession>
<feature type="region of interest" description="Disordered" evidence="1">
    <location>
        <begin position="20"/>
        <end position="95"/>
    </location>
</feature>
<sequence length="142" mass="15818">MKSKFLFSLPVLGCLALASCYPLPDNPNGPRGPRTPQQNDASVTSGNQQKIQEQREAMKKRDEEKKETASNQIKETEKEVTPTKPTEKKSGDYAFANPVPGKEGFVFSPYNNKLVDVRDIPSGTLVQDPTYPAAEKKYFRVP</sequence>
<name>A0ABW5D4K1_9BACT</name>
<evidence type="ECO:0008006" key="5">
    <source>
        <dbReference type="Google" id="ProtNLM"/>
    </source>
</evidence>
<evidence type="ECO:0000313" key="3">
    <source>
        <dbReference type="EMBL" id="MFD2255665.1"/>
    </source>
</evidence>
<keyword evidence="4" id="KW-1185">Reference proteome</keyword>
<reference evidence="4" key="1">
    <citation type="journal article" date="2019" name="Int. J. Syst. Evol. Microbiol.">
        <title>The Global Catalogue of Microorganisms (GCM) 10K type strain sequencing project: providing services to taxonomists for standard genome sequencing and annotation.</title>
        <authorList>
            <consortium name="The Broad Institute Genomics Platform"/>
            <consortium name="The Broad Institute Genome Sequencing Center for Infectious Disease"/>
            <person name="Wu L."/>
            <person name="Ma J."/>
        </authorList>
    </citation>
    <scope>NUCLEOTIDE SEQUENCE [LARGE SCALE GENOMIC DNA]</scope>
    <source>
        <strain evidence="4">CGMCC 4.7106</strain>
    </source>
</reference>
<dbReference type="PROSITE" id="PS51257">
    <property type="entry name" value="PROKAR_LIPOPROTEIN"/>
    <property type="match status" value="1"/>
</dbReference>
<organism evidence="3 4">
    <name type="scientific">Luteolibacter algae</name>
    <dbReference type="NCBI Taxonomy" id="454151"/>
    <lineage>
        <taxon>Bacteria</taxon>
        <taxon>Pseudomonadati</taxon>
        <taxon>Verrucomicrobiota</taxon>
        <taxon>Verrucomicrobiia</taxon>
        <taxon>Verrucomicrobiales</taxon>
        <taxon>Verrucomicrobiaceae</taxon>
        <taxon>Luteolibacter</taxon>
    </lineage>
</organism>
<comment type="caution">
    <text evidence="3">The sequence shown here is derived from an EMBL/GenBank/DDBJ whole genome shotgun (WGS) entry which is preliminary data.</text>
</comment>
<feature type="compositionally biased region" description="Basic and acidic residues" evidence="1">
    <location>
        <begin position="52"/>
        <end position="91"/>
    </location>
</feature>
<feature type="chain" id="PRO_5045379761" description="Lipoprotein" evidence="2">
    <location>
        <begin position="25"/>
        <end position="142"/>
    </location>
</feature>
<keyword evidence="2" id="KW-0732">Signal</keyword>
<protein>
    <recommendedName>
        <fullName evidence="5">Lipoprotein</fullName>
    </recommendedName>
</protein>
<dbReference type="Proteomes" id="UP001597375">
    <property type="component" value="Unassembled WGS sequence"/>
</dbReference>
<gene>
    <name evidence="3" type="ORF">ACFSSA_03170</name>
</gene>